<dbReference type="Pfam" id="PF09084">
    <property type="entry name" value="NMT1"/>
    <property type="match status" value="1"/>
</dbReference>
<dbReference type="PANTHER" id="PTHR30024">
    <property type="entry name" value="ALIPHATIC SULFONATES-BINDING PROTEIN-RELATED"/>
    <property type="match status" value="1"/>
</dbReference>
<feature type="domain" description="SsuA/THI5-like" evidence="6">
    <location>
        <begin position="51"/>
        <end position="254"/>
    </location>
</feature>
<comment type="caution">
    <text evidence="7">The sequence shown here is derived from an EMBL/GenBank/DDBJ whole genome shotgun (WGS) entry which is preliminary data.</text>
</comment>
<comment type="similarity">
    <text evidence="2">Belongs to the bacterial solute-binding protein SsuA/TauA family.</text>
</comment>
<feature type="signal peptide" evidence="5">
    <location>
        <begin position="1"/>
        <end position="22"/>
    </location>
</feature>
<evidence type="ECO:0000256" key="2">
    <source>
        <dbReference type="ARBA" id="ARBA00010742"/>
    </source>
</evidence>
<evidence type="ECO:0000259" key="6">
    <source>
        <dbReference type="Pfam" id="PF09084"/>
    </source>
</evidence>
<evidence type="ECO:0000256" key="3">
    <source>
        <dbReference type="ARBA" id="ARBA00022729"/>
    </source>
</evidence>
<gene>
    <name evidence="7" type="ORF">GCM10023321_84150</name>
</gene>
<evidence type="ECO:0000313" key="8">
    <source>
        <dbReference type="Proteomes" id="UP001428817"/>
    </source>
</evidence>
<comment type="subcellular location">
    <subcellularLocation>
        <location evidence="1">Periplasm</location>
    </subcellularLocation>
</comment>
<dbReference type="Gene3D" id="3.40.190.10">
    <property type="entry name" value="Periplasmic binding protein-like II"/>
    <property type="match status" value="2"/>
</dbReference>
<keyword evidence="3 5" id="KW-0732">Signal</keyword>
<evidence type="ECO:0000313" key="7">
    <source>
        <dbReference type="EMBL" id="GAA5176242.1"/>
    </source>
</evidence>
<dbReference type="Proteomes" id="UP001428817">
    <property type="component" value="Unassembled WGS sequence"/>
</dbReference>
<organism evidence="7 8">
    <name type="scientific">Pseudonocardia eucalypti</name>
    <dbReference type="NCBI Taxonomy" id="648755"/>
    <lineage>
        <taxon>Bacteria</taxon>
        <taxon>Bacillati</taxon>
        <taxon>Actinomycetota</taxon>
        <taxon>Actinomycetes</taxon>
        <taxon>Pseudonocardiales</taxon>
        <taxon>Pseudonocardiaceae</taxon>
        <taxon>Pseudonocardia</taxon>
    </lineage>
</organism>
<evidence type="ECO:0000256" key="1">
    <source>
        <dbReference type="ARBA" id="ARBA00004418"/>
    </source>
</evidence>
<dbReference type="PROSITE" id="PS51257">
    <property type="entry name" value="PROKAR_LIPOPROTEIN"/>
    <property type="match status" value="1"/>
</dbReference>
<sequence>MSWRKRASLSIAGLALLTGCTAGSTDSAGSPAQGNASLPHVRISVGIDQAYAPFFVAKNQGLFHQQGVDVELVRYAVGGDGVDALATGQVQMAASSEVTSIGQLGHIPDLRALLVYEQSGDYLKVVTRPEITDPAQIRTMAVVPGLSEVSAVKFLQAKGIDPAGVRMVTAGAAEIPTLVRRGDADAYVLWEPWPTKGADQGNKIVSTTGQYGWKYTHWLMTKESWLRDNEQLAGKVARALAQGADRVRSDPNTAAADTQKETKIPPEQTLNAVKQIDFRVRDITAEDVRAYDSVAQFYLDRGVAKSKPDVSRAALIGWYSRNAGQ</sequence>
<proteinExistence type="inferred from homology"/>
<name>A0ABP9RF17_9PSEU</name>
<feature type="chain" id="PRO_5047123156" description="SsuA/THI5-like domain-containing protein" evidence="5">
    <location>
        <begin position="23"/>
        <end position="325"/>
    </location>
</feature>
<evidence type="ECO:0000256" key="5">
    <source>
        <dbReference type="SAM" id="SignalP"/>
    </source>
</evidence>
<accession>A0ABP9RF17</accession>
<evidence type="ECO:0000256" key="4">
    <source>
        <dbReference type="SAM" id="MobiDB-lite"/>
    </source>
</evidence>
<reference evidence="8" key="1">
    <citation type="journal article" date="2019" name="Int. J. Syst. Evol. Microbiol.">
        <title>The Global Catalogue of Microorganisms (GCM) 10K type strain sequencing project: providing services to taxonomists for standard genome sequencing and annotation.</title>
        <authorList>
            <consortium name="The Broad Institute Genomics Platform"/>
            <consortium name="The Broad Institute Genome Sequencing Center for Infectious Disease"/>
            <person name="Wu L."/>
            <person name="Ma J."/>
        </authorList>
    </citation>
    <scope>NUCLEOTIDE SEQUENCE [LARGE SCALE GENOMIC DNA]</scope>
    <source>
        <strain evidence="8">JCM 18303</strain>
    </source>
</reference>
<dbReference type="SUPFAM" id="SSF53850">
    <property type="entry name" value="Periplasmic binding protein-like II"/>
    <property type="match status" value="1"/>
</dbReference>
<dbReference type="EMBL" id="BAABJP010000068">
    <property type="protein sequence ID" value="GAA5176242.1"/>
    <property type="molecule type" value="Genomic_DNA"/>
</dbReference>
<dbReference type="PANTHER" id="PTHR30024:SF47">
    <property type="entry name" value="TAURINE-BINDING PERIPLASMIC PROTEIN"/>
    <property type="match status" value="1"/>
</dbReference>
<dbReference type="InterPro" id="IPR015168">
    <property type="entry name" value="SsuA/THI5"/>
</dbReference>
<feature type="region of interest" description="Disordered" evidence="4">
    <location>
        <begin position="243"/>
        <end position="263"/>
    </location>
</feature>
<keyword evidence="8" id="KW-1185">Reference proteome</keyword>
<protein>
    <recommendedName>
        <fullName evidence="6">SsuA/THI5-like domain-containing protein</fullName>
    </recommendedName>
</protein>
<dbReference type="RefSeq" id="WP_185065724.1">
    <property type="nucleotide sequence ID" value="NZ_BAABJP010000068.1"/>
</dbReference>